<gene>
    <name evidence="3" type="ORF">Q4481_16510</name>
</gene>
<evidence type="ECO:0000256" key="1">
    <source>
        <dbReference type="SAM" id="Phobius"/>
    </source>
</evidence>
<name>A0ABT8YPG3_9HYPH</name>
<feature type="domain" description="Fatty acid desaturase" evidence="2">
    <location>
        <begin position="45"/>
        <end position="278"/>
    </location>
</feature>
<keyword evidence="1" id="KW-0472">Membrane</keyword>
<keyword evidence="4" id="KW-1185">Reference proteome</keyword>
<proteinExistence type="predicted"/>
<reference evidence="3" key="1">
    <citation type="journal article" date="2015" name="Int. J. Syst. Evol. Microbiol.">
        <title>Rhizobium alvei sp. nov., isolated from a freshwater river.</title>
        <authorList>
            <person name="Sheu S.Y."/>
            <person name="Huang H.W."/>
            <person name="Young C.C."/>
            <person name="Chen W.M."/>
        </authorList>
    </citation>
    <scope>NUCLEOTIDE SEQUENCE</scope>
    <source>
        <strain evidence="3">TNR-22</strain>
    </source>
</reference>
<feature type="transmembrane region" description="Helical" evidence="1">
    <location>
        <begin position="183"/>
        <end position="211"/>
    </location>
</feature>
<keyword evidence="3" id="KW-0560">Oxidoreductase</keyword>
<feature type="transmembrane region" description="Helical" evidence="1">
    <location>
        <begin position="145"/>
        <end position="163"/>
    </location>
</feature>
<evidence type="ECO:0000313" key="3">
    <source>
        <dbReference type="EMBL" id="MDO6965568.1"/>
    </source>
</evidence>
<feature type="transmembrane region" description="Helical" evidence="1">
    <location>
        <begin position="49"/>
        <end position="70"/>
    </location>
</feature>
<organism evidence="3 4">
    <name type="scientific">Rhizobium alvei</name>
    <dbReference type="NCBI Taxonomy" id="1132659"/>
    <lineage>
        <taxon>Bacteria</taxon>
        <taxon>Pseudomonadati</taxon>
        <taxon>Pseudomonadota</taxon>
        <taxon>Alphaproteobacteria</taxon>
        <taxon>Hyphomicrobiales</taxon>
        <taxon>Rhizobiaceae</taxon>
        <taxon>Rhizobium/Agrobacterium group</taxon>
        <taxon>Rhizobium</taxon>
    </lineage>
</organism>
<dbReference type="Proteomes" id="UP001174932">
    <property type="component" value="Unassembled WGS sequence"/>
</dbReference>
<keyword evidence="1" id="KW-0812">Transmembrane</keyword>
<dbReference type="EC" id="1.14.19.-" evidence="3"/>
<dbReference type="Pfam" id="PF00487">
    <property type="entry name" value="FA_desaturase"/>
    <property type="match status" value="1"/>
</dbReference>
<dbReference type="EMBL" id="JAUOZU010000012">
    <property type="protein sequence ID" value="MDO6965568.1"/>
    <property type="molecule type" value="Genomic_DNA"/>
</dbReference>
<evidence type="ECO:0000259" key="2">
    <source>
        <dbReference type="Pfam" id="PF00487"/>
    </source>
</evidence>
<evidence type="ECO:0000313" key="4">
    <source>
        <dbReference type="Proteomes" id="UP001174932"/>
    </source>
</evidence>
<keyword evidence="1" id="KW-1133">Transmembrane helix</keyword>
<sequence>MSAPHFVEPAALGRSKSFLSVEWPTLFLALFIYLSWILLTWFWQSIPFLLLFLAGGWIIAWHGSLQHEVLHGHPTRIRRINDAIGWAPISLWLPYRLYKSSHLQHHRDEWLTDPIEDPESYYLTGPAWQRMGPFGRMITAANNTLPGRLLIGPFIALAALWGSEANRLLRGDFGHAGLWFRHALGVAAVLYWVMVVCAMPLWLYLVAFAYAGLSFSRLRSFAEHQYAGTKEERTAIVENTPAFGLLFLHNNLHIVHHSLPQLAWYRIPALYRKHRADFIALNGGLIYDGYIEVARRYFVRQHHRPVHPDHQAASVIPVLDPTMATADQASSG</sequence>
<dbReference type="GO" id="GO:0016491">
    <property type="term" value="F:oxidoreductase activity"/>
    <property type="evidence" value="ECO:0007669"/>
    <property type="project" value="UniProtKB-KW"/>
</dbReference>
<protein>
    <submittedName>
        <fullName evidence="3">Fatty acid desaturase</fullName>
        <ecNumber evidence="3">1.14.19.-</ecNumber>
    </submittedName>
</protein>
<reference evidence="3" key="2">
    <citation type="submission" date="2023-07" db="EMBL/GenBank/DDBJ databases">
        <authorList>
            <person name="Shen H."/>
        </authorList>
    </citation>
    <scope>NUCLEOTIDE SEQUENCE</scope>
    <source>
        <strain evidence="3">TNR-22</strain>
    </source>
</reference>
<dbReference type="RefSeq" id="WP_304377501.1">
    <property type="nucleotide sequence ID" value="NZ_JAUOZU010000012.1"/>
</dbReference>
<feature type="transmembrane region" description="Helical" evidence="1">
    <location>
        <begin position="21"/>
        <end position="43"/>
    </location>
</feature>
<comment type="caution">
    <text evidence="3">The sequence shown here is derived from an EMBL/GenBank/DDBJ whole genome shotgun (WGS) entry which is preliminary data.</text>
</comment>
<dbReference type="InterPro" id="IPR005804">
    <property type="entry name" value="FA_desaturase_dom"/>
</dbReference>
<accession>A0ABT8YPG3</accession>